<comment type="similarity">
    <text evidence="2">Belongs to the glucosamine/galactosamine-6-phosphate isomerase family.</text>
</comment>
<keyword evidence="4" id="KW-0378">Hydrolase</keyword>
<dbReference type="Proteomes" id="UP001165060">
    <property type="component" value="Unassembled WGS sequence"/>
</dbReference>
<evidence type="ECO:0000256" key="3">
    <source>
        <dbReference type="ARBA" id="ARBA00012680"/>
    </source>
</evidence>
<dbReference type="InterPro" id="IPR037171">
    <property type="entry name" value="NagB/RpiA_transferase-like"/>
</dbReference>
<dbReference type="SUPFAM" id="SSF100950">
    <property type="entry name" value="NagB/RpiA/CoA transferase-like"/>
    <property type="match status" value="1"/>
</dbReference>
<evidence type="ECO:0000256" key="1">
    <source>
        <dbReference type="ARBA" id="ARBA00000644"/>
    </source>
</evidence>
<keyword evidence="7" id="KW-1185">Reference proteome</keyword>
<dbReference type="CDD" id="cd01399">
    <property type="entry name" value="GlcN6P_deaminase"/>
    <property type="match status" value="1"/>
</dbReference>
<dbReference type="EMBL" id="BRYB01004245">
    <property type="protein sequence ID" value="GMI27926.1"/>
    <property type="molecule type" value="Genomic_DNA"/>
</dbReference>
<evidence type="ECO:0000256" key="4">
    <source>
        <dbReference type="ARBA" id="ARBA00022801"/>
    </source>
</evidence>
<protein>
    <recommendedName>
        <fullName evidence="3">glucosamine-6-phosphate deaminase</fullName>
        <ecNumber evidence="3">3.5.99.6</ecNumber>
    </recommendedName>
</protein>
<proteinExistence type="inferred from homology"/>
<evidence type="ECO:0000256" key="2">
    <source>
        <dbReference type="ARBA" id="ARBA00005526"/>
    </source>
</evidence>
<comment type="catalytic activity">
    <reaction evidence="1">
        <text>alpha-D-glucosamine 6-phosphate + H2O = beta-D-fructose 6-phosphate + NH4(+)</text>
        <dbReference type="Rhea" id="RHEA:12172"/>
        <dbReference type="ChEBI" id="CHEBI:15377"/>
        <dbReference type="ChEBI" id="CHEBI:28938"/>
        <dbReference type="ChEBI" id="CHEBI:57634"/>
        <dbReference type="ChEBI" id="CHEBI:75989"/>
        <dbReference type="EC" id="3.5.99.6"/>
    </reaction>
</comment>
<evidence type="ECO:0000313" key="6">
    <source>
        <dbReference type="EMBL" id="GMI27926.1"/>
    </source>
</evidence>
<dbReference type="Gene3D" id="3.40.50.1360">
    <property type="match status" value="1"/>
</dbReference>
<accession>A0ABQ6MLA5</accession>
<dbReference type="InterPro" id="IPR006148">
    <property type="entry name" value="Glc/Gal-6P_isomerase"/>
</dbReference>
<dbReference type="Pfam" id="PF01182">
    <property type="entry name" value="Glucosamine_iso"/>
    <property type="match status" value="1"/>
</dbReference>
<organism evidence="6 7">
    <name type="scientific">Tetraparma gracilis</name>
    <dbReference type="NCBI Taxonomy" id="2962635"/>
    <lineage>
        <taxon>Eukaryota</taxon>
        <taxon>Sar</taxon>
        <taxon>Stramenopiles</taxon>
        <taxon>Ochrophyta</taxon>
        <taxon>Bolidophyceae</taxon>
        <taxon>Parmales</taxon>
        <taxon>Triparmaceae</taxon>
        <taxon>Tetraparma</taxon>
    </lineage>
</organism>
<reference evidence="6 7" key="1">
    <citation type="journal article" date="2023" name="Commun. Biol.">
        <title>Genome analysis of Parmales, the sister group of diatoms, reveals the evolutionary specialization of diatoms from phago-mixotrophs to photoautotrophs.</title>
        <authorList>
            <person name="Ban H."/>
            <person name="Sato S."/>
            <person name="Yoshikawa S."/>
            <person name="Yamada K."/>
            <person name="Nakamura Y."/>
            <person name="Ichinomiya M."/>
            <person name="Sato N."/>
            <person name="Blanc-Mathieu R."/>
            <person name="Endo H."/>
            <person name="Kuwata A."/>
            <person name="Ogata H."/>
        </authorList>
    </citation>
    <scope>NUCLEOTIDE SEQUENCE [LARGE SCALE GENOMIC DNA]</scope>
</reference>
<dbReference type="PANTHER" id="PTHR11280">
    <property type="entry name" value="GLUCOSAMINE-6-PHOSPHATE ISOMERASE"/>
    <property type="match status" value="1"/>
</dbReference>
<dbReference type="PANTHER" id="PTHR11280:SF5">
    <property type="entry name" value="GLUCOSAMINE-6-PHOSPHATE ISOMERASE"/>
    <property type="match status" value="1"/>
</dbReference>
<dbReference type="EC" id="3.5.99.6" evidence="3"/>
<feature type="domain" description="Glucosamine/galactosamine-6-phosphate isomerase" evidence="5">
    <location>
        <begin position="10"/>
        <end position="238"/>
    </location>
</feature>
<name>A0ABQ6MLA5_9STRA</name>
<sequence length="281" mass="30866">MRVFIRTDYTQMSRTAASFLVDSINKFQQTSPSRKMNIALSSGWSVKVVYKELAEAVERGDVSLANVNIFHVDEFVGLPAADPHCQRNVMYDTLYSLPGVDIPSTNVHSLDAWAPSLPDECAAFEKKIEAQGGLDLALFSTGADGHVARNEPGSSLKSVTRQAGLAYDTRIQLSERWGVGLDEVPTHALTVGIKTLAEARNVLVLFTGVNRAKALEASLEGSMNHMFPVSVFQRHTSATFVVDEPSTYELRVKTVHYFKGLERTSGEVFGNPVHGEMKFKA</sequence>
<gene>
    <name evidence="6" type="ORF">TeGR_g4340</name>
</gene>
<dbReference type="InterPro" id="IPR004547">
    <property type="entry name" value="Glucosamine6P_isomerase"/>
</dbReference>
<comment type="caution">
    <text evidence="6">The sequence shown here is derived from an EMBL/GenBank/DDBJ whole genome shotgun (WGS) entry which is preliminary data.</text>
</comment>
<evidence type="ECO:0000313" key="7">
    <source>
        <dbReference type="Proteomes" id="UP001165060"/>
    </source>
</evidence>
<evidence type="ECO:0000259" key="5">
    <source>
        <dbReference type="Pfam" id="PF01182"/>
    </source>
</evidence>